<dbReference type="Pfam" id="PF24626">
    <property type="entry name" value="SH3_Tf2-1"/>
    <property type="match status" value="1"/>
</dbReference>
<reference evidence="2" key="1">
    <citation type="journal article" date="2023" name="Plant J.">
        <title>Genome sequences and population genomics provide insights into the demographic history, inbreeding, and mutation load of two 'living fossil' tree species of Dipteronia.</title>
        <authorList>
            <person name="Feng Y."/>
            <person name="Comes H.P."/>
            <person name="Chen J."/>
            <person name="Zhu S."/>
            <person name="Lu R."/>
            <person name="Zhang X."/>
            <person name="Li P."/>
            <person name="Qiu J."/>
            <person name="Olsen K.M."/>
            <person name="Qiu Y."/>
        </authorList>
    </citation>
    <scope>NUCLEOTIDE SEQUENCE</scope>
    <source>
        <strain evidence="2">NBL</strain>
    </source>
</reference>
<evidence type="ECO:0000313" key="3">
    <source>
        <dbReference type="Proteomes" id="UP001281410"/>
    </source>
</evidence>
<gene>
    <name evidence="2" type="ORF">Dsin_003764</name>
</gene>
<dbReference type="PANTHER" id="PTHR35046:SF26">
    <property type="entry name" value="RNA-DIRECTED DNA POLYMERASE"/>
    <property type="match status" value="1"/>
</dbReference>
<dbReference type="Proteomes" id="UP001281410">
    <property type="component" value="Unassembled WGS sequence"/>
</dbReference>
<sequence>MQALGLPIEKHPHPYKVGWIKHGIEAKVIDICKVSFSIGPKFKSKVAADLATQFQDMLTEVRNNLQSSNAKYKAHADSKRCFKEFKKGELVLVHLRKERFPSGTYSKLQQKKFGPFRVAKKISSYAYVPELTPGTSDFAHAQCC</sequence>
<dbReference type="InterPro" id="IPR056924">
    <property type="entry name" value="SH3_Tf2-1"/>
</dbReference>
<name>A0AAE0B8B2_9ROSI</name>
<feature type="domain" description="Tf2-1-like SH3-like" evidence="1">
    <location>
        <begin position="88"/>
        <end position="136"/>
    </location>
</feature>
<evidence type="ECO:0000259" key="1">
    <source>
        <dbReference type="Pfam" id="PF24626"/>
    </source>
</evidence>
<protein>
    <recommendedName>
        <fullName evidence="1">Tf2-1-like SH3-like domain-containing protein</fullName>
    </recommendedName>
</protein>
<proteinExistence type="predicted"/>
<keyword evidence="3" id="KW-1185">Reference proteome</keyword>
<comment type="caution">
    <text evidence="2">The sequence shown here is derived from an EMBL/GenBank/DDBJ whole genome shotgun (WGS) entry which is preliminary data.</text>
</comment>
<dbReference type="PANTHER" id="PTHR35046">
    <property type="entry name" value="ZINC KNUCKLE (CCHC-TYPE) FAMILY PROTEIN"/>
    <property type="match status" value="1"/>
</dbReference>
<evidence type="ECO:0000313" key="2">
    <source>
        <dbReference type="EMBL" id="KAK3231883.1"/>
    </source>
</evidence>
<dbReference type="EMBL" id="JANJYJ010000001">
    <property type="protein sequence ID" value="KAK3231883.1"/>
    <property type="molecule type" value="Genomic_DNA"/>
</dbReference>
<organism evidence="2 3">
    <name type="scientific">Dipteronia sinensis</name>
    <dbReference type="NCBI Taxonomy" id="43782"/>
    <lineage>
        <taxon>Eukaryota</taxon>
        <taxon>Viridiplantae</taxon>
        <taxon>Streptophyta</taxon>
        <taxon>Embryophyta</taxon>
        <taxon>Tracheophyta</taxon>
        <taxon>Spermatophyta</taxon>
        <taxon>Magnoliopsida</taxon>
        <taxon>eudicotyledons</taxon>
        <taxon>Gunneridae</taxon>
        <taxon>Pentapetalae</taxon>
        <taxon>rosids</taxon>
        <taxon>malvids</taxon>
        <taxon>Sapindales</taxon>
        <taxon>Sapindaceae</taxon>
        <taxon>Hippocastanoideae</taxon>
        <taxon>Acereae</taxon>
        <taxon>Dipteronia</taxon>
    </lineage>
</organism>
<dbReference type="AlphaFoldDB" id="A0AAE0B8B2"/>
<accession>A0AAE0B8B2</accession>